<dbReference type="GO" id="GO:0005886">
    <property type="term" value="C:plasma membrane"/>
    <property type="evidence" value="ECO:0007669"/>
    <property type="project" value="UniProtKB-SubCell"/>
</dbReference>
<evidence type="ECO:0000256" key="4">
    <source>
        <dbReference type="ARBA" id="ARBA00023136"/>
    </source>
</evidence>
<evidence type="ECO:0000256" key="1">
    <source>
        <dbReference type="ARBA" id="ARBA00022475"/>
    </source>
</evidence>
<dbReference type="Proteomes" id="UP000308430">
    <property type="component" value="Unassembled WGS sequence"/>
</dbReference>
<comment type="subcellular location">
    <subcellularLocation>
        <location evidence="7">Cell membrane</location>
    </subcellularLocation>
    <subcellularLocation>
        <location evidence="7">Bacterial flagellum basal body</location>
    </subcellularLocation>
</comment>
<keyword evidence="8" id="KW-0966">Cell projection</keyword>
<dbReference type="GO" id="GO:0044781">
    <property type="term" value="P:bacterial-type flagellum organization"/>
    <property type="evidence" value="ECO:0007669"/>
    <property type="project" value="UniProtKB-UniRule"/>
</dbReference>
<keyword evidence="8" id="KW-0969">Cilium</keyword>
<reference evidence="8 9" key="1">
    <citation type="submission" date="2019-04" db="EMBL/GenBank/DDBJ databases">
        <title>Azoarcus nasutitermitis sp. nov. isolated from termite nest.</title>
        <authorList>
            <person name="Lin S.-Y."/>
            <person name="Hameed A."/>
            <person name="Hsu Y.-H."/>
            <person name="Young C.-C."/>
        </authorList>
    </citation>
    <scope>NUCLEOTIDE SEQUENCE [LARGE SCALE GENOMIC DNA]</scope>
    <source>
        <strain evidence="8 9">CC-YHH838</strain>
    </source>
</reference>
<gene>
    <name evidence="8" type="primary">fliO</name>
    <name evidence="8" type="ORF">E6C76_09165</name>
</gene>
<dbReference type="PANTHER" id="PTHR38766">
    <property type="entry name" value="FLAGELLAR PROTEIN FLIO"/>
    <property type="match status" value="1"/>
</dbReference>
<protein>
    <recommendedName>
        <fullName evidence="7">Flagellar protein</fullName>
    </recommendedName>
</protein>
<evidence type="ECO:0000256" key="2">
    <source>
        <dbReference type="ARBA" id="ARBA00022692"/>
    </source>
</evidence>
<comment type="caution">
    <text evidence="8">The sequence shown here is derived from an EMBL/GenBank/DDBJ whole genome shotgun (WGS) entry which is preliminary data.</text>
</comment>
<comment type="similarity">
    <text evidence="6 7">Belongs to the FliO/MopB family.</text>
</comment>
<evidence type="ECO:0000256" key="5">
    <source>
        <dbReference type="ARBA" id="ARBA00023143"/>
    </source>
</evidence>
<keyword evidence="8" id="KW-0282">Flagellum</keyword>
<organism evidence="8 9">
    <name type="scientific">Pseudothauera nasutitermitis</name>
    <dbReference type="NCBI Taxonomy" id="2565930"/>
    <lineage>
        <taxon>Bacteria</taxon>
        <taxon>Pseudomonadati</taxon>
        <taxon>Pseudomonadota</taxon>
        <taxon>Betaproteobacteria</taxon>
        <taxon>Rhodocyclales</taxon>
        <taxon>Zoogloeaceae</taxon>
        <taxon>Pseudothauera</taxon>
    </lineage>
</organism>
<evidence type="ECO:0000256" key="6">
    <source>
        <dbReference type="ARBA" id="ARBA00037937"/>
    </source>
</evidence>
<dbReference type="InterPro" id="IPR052205">
    <property type="entry name" value="FliO/MopB"/>
</dbReference>
<dbReference type="PANTHER" id="PTHR38766:SF1">
    <property type="entry name" value="FLAGELLAR PROTEIN FLIO"/>
    <property type="match status" value="1"/>
</dbReference>
<keyword evidence="9" id="KW-1185">Reference proteome</keyword>
<evidence type="ECO:0000313" key="9">
    <source>
        <dbReference type="Proteomes" id="UP000308430"/>
    </source>
</evidence>
<keyword evidence="4" id="KW-0472">Membrane</keyword>
<dbReference type="OrthoDB" id="9182371at2"/>
<evidence type="ECO:0000313" key="8">
    <source>
        <dbReference type="EMBL" id="THF65973.1"/>
    </source>
</evidence>
<dbReference type="Pfam" id="PF04347">
    <property type="entry name" value="FliO"/>
    <property type="match status" value="1"/>
</dbReference>
<keyword evidence="5 7" id="KW-0975">Bacterial flagellum</keyword>
<keyword evidence="2" id="KW-0812">Transmembrane</keyword>
<dbReference type="GO" id="GO:0009425">
    <property type="term" value="C:bacterial-type flagellum basal body"/>
    <property type="evidence" value="ECO:0007669"/>
    <property type="project" value="UniProtKB-SubCell"/>
</dbReference>
<keyword evidence="3" id="KW-1133">Transmembrane helix</keyword>
<accession>A0A4S4B0F6</accession>
<proteinExistence type="inferred from homology"/>
<dbReference type="NCBIfam" id="TIGR03500">
    <property type="entry name" value="FliO_TIGR"/>
    <property type="match status" value="1"/>
</dbReference>
<sequence length="106" mass="11311">MLFGLTVVLVILFATLWALKRLTVARGTAGHLKVLGATAVGPRERVVLVELAGKVLVLGVAPGNVRTLHTLEAGELPAAETPQPGLAGKDFAAWLRQSVERRKHED</sequence>
<evidence type="ECO:0000256" key="3">
    <source>
        <dbReference type="ARBA" id="ARBA00022989"/>
    </source>
</evidence>
<keyword evidence="1 7" id="KW-1003">Cell membrane</keyword>
<dbReference type="InterPro" id="IPR022781">
    <property type="entry name" value="Flagellar_biosynth_FliO"/>
</dbReference>
<evidence type="ECO:0000256" key="7">
    <source>
        <dbReference type="RuleBase" id="RU362064"/>
    </source>
</evidence>
<name>A0A4S4B0F6_9RHOO</name>
<dbReference type="EMBL" id="SSOC01000003">
    <property type="protein sequence ID" value="THF65973.1"/>
    <property type="molecule type" value="Genomic_DNA"/>
</dbReference>
<dbReference type="AlphaFoldDB" id="A0A4S4B0F6"/>